<evidence type="ECO:0000256" key="2">
    <source>
        <dbReference type="ARBA" id="ARBA00022692"/>
    </source>
</evidence>
<dbReference type="Proteomes" id="UP001434337">
    <property type="component" value="Chromosome"/>
</dbReference>
<evidence type="ECO:0000256" key="3">
    <source>
        <dbReference type="ARBA" id="ARBA00022748"/>
    </source>
</evidence>
<feature type="transmembrane region" description="Helical" evidence="7">
    <location>
        <begin position="106"/>
        <end position="126"/>
    </location>
</feature>
<evidence type="ECO:0000256" key="7">
    <source>
        <dbReference type="SAM" id="Phobius"/>
    </source>
</evidence>
<dbReference type="Pfam" id="PF01578">
    <property type="entry name" value="Cytochrom_C_asm"/>
    <property type="match status" value="1"/>
</dbReference>
<reference evidence="9 10" key="1">
    <citation type="journal article" date="2023" name="Environ Microbiome">
        <title>A coral-associated actinobacterium mitigates coral bleaching under heat stress.</title>
        <authorList>
            <person name="Li J."/>
            <person name="Zou Y."/>
            <person name="Li Q."/>
            <person name="Zhang J."/>
            <person name="Bourne D.G."/>
            <person name="Lyu Y."/>
            <person name="Liu C."/>
            <person name="Zhang S."/>
        </authorList>
    </citation>
    <scope>NUCLEOTIDE SEQUENCE [LARGE SCALE GENOMIC DNA]</scope>
    <source>
        <strain evidence="9 10">SCSIO 13291</strain>
    </source>
</reference>
<evidence type="ECO:0000256" key="6">
    <source>
        <dbReference type="SAM" id="MobiDB-lite"/>
    </source>
</evidence>
<dbReference type="InterPro" id="IPR017562">
    <property type="entry name" value="Cyt_c_biogenesis_CcsA"/>
</dbReference>
<dbReference type="PANTHER" id="PTHR30071:SF1">
    <property type="entry name" value="CYTOCHROME B_B6 PROTEIN-RELATED"/>
    <property type="match status" value="1"/>
</dbReference>
<feature type="transmembrane region" description="Helical" evidence="7">
    <location>
        <begin position="225"/>
        <end position="248"/>
    </location>
</feature>
<keyword evidence="4 7" id="KW-1133">Transmembrane helix</keyword>
<dbReference type="RefSeq" id="WP_232549161.1">
    <property type="nucleotide sequence ID" value="NZ_CP115965.1"/>
</dbReference>
<comment type="subcellular location">
    <subcellularLocation>
        <location evidence="1">Membrane</location>
        <topology evidence="1">Multi-pass membrane protein</topology>
    </subcellularLocation>
</comment>
<dbReference type="InterPro" id="IPR002541">
    <property type="entry name" value="Cyt_c_assembly"/>
</dbReference>
<evidence type="ECO:0000256" key="1">
    <source>
        <dbReference type="ARBA" id="ARBA00004141"/>
    </source>
</evidence>
<dbReference type="InterPro" id="IPR045062">
    <property type="entry name" value="Cyt_c_biogenesis_CcsA/CcmC"/>
</dbReference>
<keyword evidence="10" id="KW-1185">Reference proteome</keyword>
<proteinExistence type="predicted"/>
<feature type="domain" description="Cytochrome c assembly protein" evidence="8">
    <location>
        <begin position="104"/>
        <end position="311"/>
    </location>
</feature>
<feature type="transmembrane region" description="Helical" evidence="7">
    <location>
        <begin position="72"/>
        <end position="94"/>
    </location>
</feature>
<feature type="region of interest" description="Disordered" evidence="6">
    <location>
        <begin position="47"/>
        <end position="66"/>
    </location>
</feature>
<sequence length="316" mass="34247">MESWSNLAMVTSWVIYLLAMCAHAVEWASARSAAPAAEPVLVAAGSGRAAPEPEHGASEPARSPSEPVRVDLFGRIGLALTFIGLLTHLIGVVLRGVAADRFPWGNMYEFTTTTLLLAAATHLLLATRFGMRWLGLPVTLLLTVGQGLAVTVFYVAVAPLVPALHSVWFIVHIIAAAIAGAAFNLGAIASILYLVRDRAERRGRVGGYVDKLPSARALDVFAHRIHAFAFPLWTFTIAAGAVWADYAWGRFWGWDPKETWSLITWVVYAAYLHARATAGWKGRRAAWLAVLGVATFWFNFVGINLLVTGLHSYAGI</sequence>
<name>A0ABZ3CA53_9ACTN</name>
<gene>
    <name evidence="9" type="primary">ccsB</name>
    <name evidence="9" type="ORF">PCC79_02455</name>
</gene>
<dbReference type="EMBL" id="CP115965">
    <property type="protein sequence ID" value="WZW99087.1"/>
    <property type="molecule type" value="Genomic_DNA"/>
</dbReference>
<feature type="transmembrane region" description="Helical" evidence="7">
    <location>
        <begin position="133"/>
        <end position="157"/>
    </location>
</feature>
<feature type="transmembrane region" description="Helical" evidence="7">
    <location>
        <begin position="260"/>
        <end position="278"/>
    </location>
</feature>
<dbReference type="PANTHER" id="PTHR30071">
    <property type="entry name" value="HEME EXPORTER PROTEIN C"/>
    <property type="match status" value="1"/>
</dbReference>
<keyword evidence="2 7" id="KW-0812">Transmembrane</keyword>
<evidence type="ECO:0000256" key="4">
    <source>
        <dbReference type="ARBA" id="ARBA00022989"/>
    </source>
</evidence>
<evidence type="ECO:0000259" key="8">
    <source>
        <dbReference type="Pfam" id="PF01578"/>
    </source>
</evidence>
<evidence type="ECO:0000313" key="9">
    <source>
        <dbReference type="EMBL" id="WZW99087.1"/>
    </source>
</evidence>
<protein>
    <submittedName>
        <fullName evidence="9">C-type cytochrome biogenesis protein CcsB</fullName>
    </submittedName>
</protein>
<evidence type="ECO:0000256" key="5">
    <source>
        <dbReference type="ARBA" id="ARBA00023136"/>
    </source>
</evidence>
<feature type="transmembrane region" description="Helical" evidence="7">
    <location>
        <begin position="169"/>
        <end position="195"/>
    </location>
</feature>
<dbReference type="NCBIfam" id="TIGR03144">
    <property type="entry name" value="cytochr_II_ccsB"/>
    <property type="match status" value="1"/>
</dbReference>
<organism evidence="9 10">
    <name type="scientific">Propioniciclava soli</name>
    <dbReference type="NCBI Taxonomy" id="2775081"/>
    <lineage>
        <taxon>Bacteria</taxon>
        <taxon>Bacillati</taxon>
        <taxon>Actinomycetota</taxon>
        <taxon>Actinomycetes</taxon>
        <taxon>Propionibacteriales</taxon>
        <taxon>Propionibacteriaceae</taxon>
        <taxon>Propioniciclava</taxon>
    </lineage>
</organism>
<feature type="transmembrane region" description="Helical" evidence="7">
    <location>
        <begin position="285"/>
        <end position="307"/>
    </location>
</feature>
<evidence type="ECO:0000313" key="10">
    <source>
        <dbReference type="Proteomes" id="UP001434337"/>
    </source>
</evidence>
<accession>A0ABZ3CA53</accession>
<keyword evidence="5 7" id="KW-0472">Membrane</keyword>
<keyword evidence="3" id="KW-0201">Cytochrome c-type biogenesis</keyword>